<evidence type="ECO:0000313" key="2">
    <source>
        <dbReference type="EnsemblPlants" id="cds.evm.model.10.125"/>
    </source>
</evidence>
<feature type="compositionally biased region" description="Polar residues" evidence="1">
    <location>
        <begin position="193"/>
        <end position="202"/>
    </location>
</feature>
<dbReference type="AlphaFoldDB" id="A0A803QJ36"/>
<reference evidence="2" key="1">
    <citation type="submission" date="2021-03" db="UniProtKB">
        <authorList>
            <consortium name="EnsemblPlants"/>
        </authorList>
    </citation>
    <scope>IDENTIFICATION</scope>
</reference>
<feature type="region of interest" description="Disordered" evidence="1">
    <location>
        <begin position="136"/>
        <end position="214"/>
    </location>
</feature>
<evidence type="ECO:0000313" key="3">
    <source>
        <dbReference type="Proteomes" id="UP000596661"/>
    </source>
</evidence>
<protein>
    <submittedName>
        <fullName evidence="2">Uncharacterized protein</fullName>
    </submittedName>
</protein>
<feature type="compositionally biased region" description="Polar residues" evidence="1">
    <location>
        <begin position="168"/>
        <end position="180"/>
    </location>
</feature>
<organism evidence="2 3">
    <name type="scientific">Cannabis sativa</name>
    <name type="common">Hemp</name>
    <name type="synonym">Marijuana</name>
    <dbReference type="NCBI Taxonomy" id="3483"/>
    <lineage>
        <taxon>Eukaryota</taxon>
        <taxon>Viridiplantae</taxon>
        <taxon>Streptophyta</taxon>
        <taxon>Embryophyta</taxon>
        <taxon>Tracheophyta</taxon>
        <taxon>Spermatophyta</taxon>
        <taxon>Magnoliopsida</taxon>
        <taxon>eudicotyledons</taxon>
        <taxon>Gunneridae</taxon>
        <taxon>Pentapetalae</taxon>
        <taxon>rosids</taxon>
        <taxon>fabids</taxon>
        <taxon>Rosales</taxon>
        <taxon>Cannabaceae</taxon>
        <taxon>Cannabis</taxon>
    </lineage>
</organism>
<evidence type="ECO:0000256" key="1">
    <source>
        <dbReference type="SAM" id="MobiDB-lite"/>
    </source>
</evidence>
<sequence>MDKPGPFDYPHPPAFTITELPSHSLPQDQRVMNPFLAQSYTFTGLLNSTIGPSSFLGSPISSSVLMIPTPVNPNLTNPDSSHFTEYVNPPPYGSVPAQMTIAPKDSTIVSDASDFQHPEVLLAARSLADAIPSLDLGTNVEGPSAPPDPRVKGKGLACASRVKRPTFHSHQVQVGGSLRSQLKRARSGDNDSVPASTTSPSEQAGAAGHTRLEK</sequence>
<dbReference type="Gramene" id="evm.model.10.125">
    <property type="protein sequence ID" value="cds.evm.model.10.125"/>
    <property type="gene ID" value="evm.TU.10.125"/>
</dbReference>
<accession>A0A803QJ36</accession>
<keyword evidence="3" id="KW-1185">Reference proteome</keyword>
<dbReference type="EMBL" id="UZAU01000789">
    <property type="status" value="NOT_ANNOTATED_CDS"/>
    <property type="molecule type" value="Genomic_DNA"/>
</dbReference>
<dbReference type="Proteomes" id="UP000596661">
    <property type="component" value="Unassembled WGS sequence"/>
</dbReference>
<name>A0A803QJ36_CANSA</name>
<dbReference type="EnsemblPlants" id="evm.model.10.125">
    <property type="protein sequence ID" value="cds.evm.model.10.125"/>
    <property type="gene ID" value="evm.TU.10.125"/>
</dbReference>
<proteinExistence type="predicted"/>